<dbReference type="PANTHER" id="PTHR23329:SF1">
    <property type="entry name" value="TUFTELIN-INTERACTING PROTEIN 11"/>
    <property type="match status" value="1"/>
</dbReference>
<feature type="domain" description="G-patch" evidence="4">
    <location>
        <begin position="154"/>
        <end position="200"/>
    </location>
</feature>
<keyword evidence="6" id="KW-1185">Reference proteome</keyword>
<feature type="compositionally biased region" description="Gly residues" evidence="3">
    <location>
        <begin position="1"/>
        <end position="26"/>
    </location>
</feature>
<feature type="compositionally biased region" description="Low complexity" evidence="3">
    <location>
        <begin position="129"/>
        <end position="138"/>
    </location>
</feature>
<evidence type="ECO:0000313" key="6">
    <source>
        <dbReference type="Proteomes" id="UP000660262"/>
    </source>
</evidence>
<evidence type="ECO:0000259" key="4">
    <source>
        <dbReference type="PROSITE" id="PS50174"/>
    </source>
</evidence>
<evidence type="ECO:0000313" key="5">
    <source>
        <dbReference type="EMBL" id="GHP08515.1"/>
    </source>
</evidence>
<feature type="compositionally biased region" description="Low complexity" evidence="3">
    <location>
        <begin position="199"/>
        <end position="208"/>
    </location>
</feature>
<dbReference type="GO" id="GO:0071008">
    <property type="term" value="C:U2-type post-mRNA release spliceosomal complex"/>
    <property type="evidence" value="ECO:0007669"/>
    <property type="project" value="TreeGrafter"/>
</dbReference>
<sequence>MSSGGGGGLGYGGGGGGLGYGGGPEGFNGDFSGSSSDDDDDLAGLNKKKGRPRRLGMFDKTLSSGSEPDDEDTLGALGIGARAKGGSKHANKKSMVSSLGTKAFVSAGAPSAEYAAAPPSHTSKKKNKNNAAAASSASKNKESGEVIGGFERYTKGIGAKLLAKMGYKGTGGLGKEGTGIERPIESYQRPKNAGLGAVEEQPAAPAQAKTALEDGGGDEDKDKMEGMSALQKSLLALERKNAQQQAALWRKSDSQQRQTRQRNRLDDVRKALRDHDGAEGFSAQPSVVIDMTSASGPRVLATIRDMRSKSGEATAEDSAPLSELRHNARLVVDVACARVLSLEARTAEARKQRQAIEAELSSLQAKADAAAARRKAATDRVAAAIAARDKAEEASKALLADRRRHASDTPLATSMSRSRFVDGVRAAVASLKTCRATDVAWANRSGAAALIIGPLEPALKLVHSPGMWRPLDEPKLVCDIWRALAEGLVGVEKMGDDDGDAYERLWARHAALPLRRALADAWGHQNDDDDGGTATAQAKRDRAVELISSWAPLLTPLLVMQLIKQAVAPCIAMRARRLAQNVAEACSSTAAPHRWALPVVGTLADAGSEVRRLRASRSAAAAAAADDDDDDADTTTMTSLLAHLEEESWPAIVELLAVRLRHSHRDDDVHLTQEVLAWRRVMRPSAYDSMVRRHALPLLERRLEEIQVACPLHDGKLSPMSEARAWIESGVIPAPMAADAVAAKLLPKWLAALRKALEGAAVDARIYASVADYYSAWRSWLHPVADRESVRGGLRRGLVAARRALDPNDARWNDDGGDGKRDAAAATRRMQAPQQQSSRRRMAPSAPTTLRDVLEEFAQEHGHALTPRTDKKGFMDLPVYQVADELIAVDGRREAMYRKTSEGWQACSLQDLKV</sequence>
<dbReference type="InterPro" id="IPR045211">
    <property type="entry name" value="TFP11/STIP/Ntr1"/>
</dbReference>
<dbReference type="PROSITE" id="PS50174">
    <property type="entry name" value="G_PATCH"/>
    <property type="match status" value="1"/>
</dbReference>
<dbReference type="Pfam" id="PF07842">
    <property type="entry name" value="GCFC"/>
    <property type="match status" value="1"/>
</dbReference>
<feature type="region of interest" description="Disordered" evidence="3">
    <location>
        <begin position="112"/>
        <end position="144"/>
    </location>
</feature>
<comment type="similarity">
    <text evidence="1">Belongs to the TFP11/STIP family.</text>
</comment>
<evidence type="ECO:0000256" key="3">
    <source>
        <dbReference type="SAM" id="MobiDB-lite"/>
    </source>
</evidence>
<feature type="region of interest" description="Disordered" evidence="3">
    <location>
        <begin position="245"/>
        <end position="266"/>
    </location>
</feature>
<evidence type="ECO:0000256" key="1">
    <source>
        <dbReference type="ARBA" id="ARBA00010900"/>
    </source>
</evidence>
<dbReference type="InterPro" id="IPR022783">
    <property type="entry name" value="GCFC_dom"/>
</dbReference>
<dbReference type="SMART" id="SM00443">
    <property type="entry name" value="G_patch"/>
    <property type="match status" value="1"/>
</dbReference>
<reference evidence="5" key="1">
    <citation type="submission" date="2020-10" db="EMBL/GenBank/DDBJ databases">
        <title>Unveiling of a novel bifunctional photoreceptor, Dualchrome1, isolated from a cosmopolitan green alga.</title>
        <authorList>
            <person name="Suzuki S."/>
            <person name="Kawachi M."/>
        </authorList>
    </citation>
    <scope>NUCLEOTIDE SEQUENCE</scope>
    <source>
        <strain evidence="5">NIES 2893</strain>
    </source>
</reference>
<feature type="coiled-coil region" evidence="2">
    <location>
        <begin position="339"/>
        <end position="394"/>
    </location>
</feature>
<keyword evidence="2" id="KW-0175">Coiled coil</keyword>
<dbReference type="PANTHER" id="PTHR23329">
    <property type="entry name" value="TUFTELIN-INTERACTING PROTEIN 11-RELATED"/>
    <property type="match status" value="1"/>
</dbReference>
<feature type="region of interest" description="Disordered" evidence="3">
    <location>
        <begin position="808"/>
        <end position="847"/>
    </location>
</feature>
<gene>
    <name evidence="5" type="ORF">PPROV_000725300</name>
</gene>
<dbReference type="GO" id="GO:0003676">
    <property type="term" value="F:nucleic acid binding"/>
    <property type="evidence" value="ECO:0007669"/>
    <property type="project" value="InterPro"/>
</dbReference>
<dbReference type="AlphaFoldDB" id="A0A830HPC2"/>
<comment type="caution">
    <text evidence="5">The sequence shown here is derived from an EMBL/GenBank/DDBJ whole genome shotgun (WGS) entry which is preliminary data.</text>
</comment>
<dbReference type="OrthoDB" id="4822at2759"/>
<name>A0A830HPC2_9CHLO</name>
<feature type="compositionally biased region" description="Basic and acidic residues" evidence="3">
    <location>
        <begin position="808"/>
        <end position="823"/>
    </location>
</feature>
<feature type="region of interest" description="Disordered" evidence="3">
    <location>
        <begin position="172"/>
        <end position="224"/>
    </location>
</feature>
<protein>
    <recommendedName>
        <fullName evidence="4">G-patch domain-containing protein</fullName>
    </recommendedName>
</protein>
<dbReference type="Proteomes" id="UP000660262">
    <property type="component" value="Unassembled WGS sequence"/>
</dbReference>
<dbReference type="InterPro" id="IPR000467">
    <property type="entry name" value="G_patch_dom"/>
</dbReference>
<proteinExistence type="inferred from homology"/>
<dbReference type="GO" id="GO:0000390">
    <property type="term" value="P:spliceosomal complex disassembly"/>
    <property type="evidence" value="ECO:0007669"/>
    <property type="project" value="InterPro"/>
</dbReference>
<dbReference type="EMBL" id="BNJQ01000021">
    <property type="protein sequence ID" value="GHP08515.1"/>
    <property type="molecule type" value="Genomic_DNA"/>
</dbReference>
<accession>A0A830HPC2</accession>
<feature type="region of interest" description="Disordered" evidence="3">
    <location>
        <begin position="1"/>
        <end position="95"/>
    </location>
</feature>
<dbReference type="Pfam" id="PF01585">
    <property type="entry name" value="G-patch"/>
    <property type="match status" value="1"/>
</dbReference>
<evidence type="ECO:0000256" key="2">
    <source>
        <dbReference type="SAM" id="Coils"/>
    </source>
</evidence>
<organism evidence="5 6">
    <name type="scientific">Pycnococcus provasolii</name>
    <dbReference type="NCBI Taxonomy" id="41880"/>
    <lineage>
        <taxon>Eukaryota</taxon>
        <taxon>Viridiplantae</taxon>
        <taxon>Chlorophyta</taxon>
        <taxon>Pseudoscourfieldiophyceae</taxon>
        <taxon>Pseudoscourfieldiales</taxon>
        <taxon>Pycnococcaceae</taxon>
        <taxon>Pycnococcus</taxon>
    </lineage>
</organism>